<gene>
    <name evidence="2" type="ORF">BAU18_002086</name>
</gene>
<dbReference type="InterPro" id="IPR021324">
    <property type="entry name" value="DUF2929"/>
</dbReference>
<keyword evidence="1" id="KW-1133">Transmembrane helix</keyword>
<feature type="transmembrane region" description="Helical" evidence="1">
    <location>
        <begin position="31"/>
        <end position="52"/>
    </location>
</feature>
<dbReference type="EMBL" id="MAEI02000001">
    <property type="protein sequence ID" value="MEO1782475.1"/>
    <property type="molecule type" value="Genomic_DNA"/>
</dbReference>
<evidence type="ECO:0000256" key="1">
    <source>
        <dbReference type="SAM" id="Phobius"/>
    </source>
</evidence>
<evidence type="ECO:0008006" key="4">
    <source>
        <dbReference type="Google" id="ProtNLM"/>
    </source>
</evidence>
<evidence type="ECO:0000313" key="2">
    <source>
        <dbReference type="EMBL" id="MEO1782475.1"/>
    </source>
</evidence>
<name>A0ABV0F339_9ENTE</name>
<reference evidence="2" key="1">
    <citation type="submission" date="2016-06" db="EMBL/GenBank/DDBJ databases">
        <authorList>
            <person name="Van Tyne D."/>
        </authorList>
    </citation>
    <scope>NUCLEOTIDE SEQUENCE</scope>
    <source>
        <strain evidence="2">JM9A</strain>
    </source>
</reference>
<reference evidence="2" key="2">
    <citation type="submission" date="2024-02" db="EMBL/GenBank/DDBJ databases">
        <title>The Genome Sequence of Enterococcus diestrammenae JM9A.</title>
        <authorList>
            <person name="Earl A."/>
            <person name="Manson A."/>
            <person name="Gilmore M."/>
            <person name="Sanders J."/>
            <person name="Shea T."/>
            <person name="Howe W."/>
            <person name="Livny J."/>
            <person name="Cuomo C."/>
            <person name="Neafsey D."/>
            <person name="Birren B."/>
        </authorList>
    </citation>
    <scope>NUCLEOTIDE SEQUENCE</scope>
    <source>
        <strain evidence="2">JM9A</strain>
    </source>
</reference>
<feature type="transmembrane region" description="Helical" evidence="1">
    <location>
        <begin position="7"/>
        <end position="25"/>
    </location>
</feature>
<evidence type="ECO:0000313" key="3">
    <source>
        <dbReference type="Proteomes" id="UP001429357"/>
    </source>
</evidence>
<sequence length="60" mass="6355">MKYIVTLFWAFILGQVVGYLGSALIGAAYNFQLATILSLIVGVIVILIGTIAPPKESKAS</sequence>
<keyword evidence="1" id="KW-0812">Transmembrane</keyword>
<proteinExistence type="predicted"/>
<keyword evidence="3" id="KW-1185">Reference proteome</keyword>
<dbReference type="Pfam" id="PF11151">
    <property type="entry name" value="DUF2929"/>
    <property type="match status" value="1"/>
</dbReference>
<keyword evidence="1" id="KW-0472">Membrane</keyword>
<dbReference type="Proteomes" id="UP001429357">
    <property type="component" value="Unassembled WGS sequence"/>
</dbReference>
<organism evidence="2 3">
    <name type="scientific">Enterococcus diestrammenae</name>
    <dbReference type="NCBI Taxonomy" id="1155073"/>
    <lineage>
        <taxon>Bacteria</taxon>
        <taxon>Bacillati</taxon>
        <taxon>Bacillota</taxon>
        <taxon>Bacilli</taxon>
        <taxon>Lactobacillales</taxon>
        <taxon>Enterococcaceae</taxon>
        <taxon>Enterococcus</taxon>
    </lineage>
</organism>
<dbReference type="RefSeq" id="WP_161869989.1">
    <property type="nucleotide sequence ID" value="NZ_JAQFAM010000010.1"/>
</dbReference>
<protein>
    <recommendedName>
        <fullName evidence="4">DUF2929 domain-containing protein</fullName>
    </recommendedName>
</protein>
<accession>A0ABV0F339</accession>
<comment type="caution">
    <text evidence="2">The sequence shown here is derived from an EMBL/GenBank/DDBJ whole genome shotgun (WGS) entry which is preliminary data.</text>
</comment>